<sequence length="697" mass="77849">MHSLAVSAGENVWQIVRGTSRGARGGGVRRWRRGCGRRRDRGRVHGRNAGATHRRLVVYHHHRVRNLHPRERHRERFRRRLHPDSGERRGTGRPRPRRGRDDRSGPRGGHRPILPHRATPTPDGHRGLGRRRTPRLERHRARRDRDRLAVGTGRHRGPGERTHRRYRRRLRLRRHGTPVADRRGVRRHRLGERGVRRRTLGRQSESGRRHHRRRKRRRGHLSARSQAATVSNVTASDNDVAGVLLDRTRGASVRGASADRNRFGVYLFETTDSEVTGATAVQNDVAGVYAVNTTGTAVSETTATNNSLAGVLLQGVADGAVTSTNASRSRYGVYLFLSESTTVTDSTASDGVMGVYVRNTSGGAVLNNTVLGNSFDGVYLENSTDVRVADNRDGAVVFESTGNETIGAEGGYRHDDAIDVNQSDGLSDAELRAYVYRAIARAEHLRQLEYVGSVSFEVVSQAELGRRNEAEPDPTRTVSAWENQLWEATFVVGEGENSTRVAQNESSRIAGYYNFFADKMVIVSDDDPLTVSSTTLVHEFVHALQDQHFDLSDRSTLSLARTEDGSRARSGLVEGDARYVEERFDRLCGVVWNCVQVESEEPRGGDISSARNFAMRQMVLAPYSDGPNYVETLRQQGDWRAVNDDYDDPPNTTEQVIHPEKRDEPRFPSTSRTPPARGGDRSTSRTSRSAGETAPRR</sequence>
<feature type="domain" description="Right handed beta helix" evidence="2">
    <location>
        <begin position="287"/>
        <end position="392"/>
    </location>
</feature>
<evidence type="ECO:0000313" key="3">
    <source>
        <dbReference type="EMBL" id="MFC7081632.1"/>
    </source>
</evidence>
<feature type="compositionally biased region" description="Basic residues" evidence="1">
    <location>
        <begin position="27"/>
        <end position="67"/>
    </location>
</feature>
<dbReference type="SUPFAM" id="SSF51126">
    <property type="entry name" value="Pectin lyase-like"/>
    <property type="match status" value="1"/>
</dbReference>
<accession>A0ABD5WR28</accession>
<dbReference type="SMART" id="SM00710">
    <property type="entry name" value="PbH1"/>
    <property type="match status" value="6"/>
</dbReference>
<comment type="caution">
    <text evidence="3">The sequence shown here is derived from an EMBL/GenBank/DDBJ whole genome shotgun (WGS) entry which is preliminary data.</text>
</comment>
<proteinExistence type="predicted"/>
<dbReference type="Proteomes" id="UP001596407">
    <property type="component" value="Unassembled WGS sequence"/>
</dbReference>
<dbReference type="AlphaFoldDB" id="A0ABD5WR28"/>
<dbReference type="Gene3D" id="2.160.20.10">
    <property type="entry name" value="Single-stranded right-handed beta-helix, Pectin lyase-like"/>
    <property type="match status" value="1"/>
</dbReference>
<dbReference type="InterPro" id="IPR006626">
    <property type="entry name" value="PbH1"/>
</dbReference>
<feature type="compositionally biased region" description="Basic residues" evidence="1">
    <location>
        <begin position="162"/>
        <end position="176"/>
    </location>
</feature>
<feature type="compositionally biased region" description="Low complexity" evidence="1">
    <location>
        <begin position="684"/>
        <end position="697"/>
    </location>
</feature>
<dbReference type="InterPro" id="IPR022441">
    <property type="entry name" value="Para_beta_helix_rpt-2"/>
</dbReference>
<feature type="compositionally biased region" description="Basic residues" evidence="1">
    <location>
        <begin position="184"/>
        <end position="200"/>
    </location>
</feature>
<dbReference type="NCBIfam" id="TIGR03804">
    <property type="entry name" value="para_beta_helix"/>
    <property type="match status" value="1"/>
</dbReference>
<reference evidence="3 4" key="1">
    <citation type="journal article" date="2019" name="Int. J. Syst. Evol. Microbiol.">
        <title>The Global Catalogue of Microorganisms (GCM) 10K type strain sequencing project: providing services to taxonomists for standard genome sequencing and annotation.</title>
        <authorList>
            <consortium name="The Broad Institute Genomics Platform"/>
            <consortium name="The Broad Institute Genome Sequencing Center for Infectious Disease"/>
            <person name="Wu L."/>
            <person name="Ma J."/>
        </authorList>
    </citation>
    <scope>NUCLEOTIDE SEQUENCE [LARGE SCALE GENOMIC DNA]</scope>
    <source>
        <strain evidence="3 4">DT72</strain>
    </source>
</reference>
<protein>
    <submittedName>
        <fullName evidence="3">Hvo_1808 family surface protein</fullName>
    </submittedName>
</protein>
<evidence type="ECO:0000256" key="1">
    <source>
        <dbReference type="SAM" id="MobiDB-lite"/>
    </source>
</evidence>
<feature type="region of interest" description="Disordered" evidence="1">
    <location>
        <begin position="21"/>
        <end position="233"/>
    </location>
</feature>
<dbReference type="InterPro" id="IPR047792">
    <property type="entry name" value="Hvo_1808-like"/>
</dbReference>
<dbReference type="InterPro" id="IPR039448">
    <property type="entry name" value="Beta_helix"/>
</dbReference>
<feature type="compositionally biased region" description="Basic residues" evidence="1">
    <location>
        <begin position="208"/>
        <end position="221"/>
    </location>
</feature>
<dbReference type="Pfam" id="PF13229">
    <property type="entry name" value="Beta_helix"/>
    <property type="match status" value="1"/>
</dbReference>
<dbReference type="RefSeq" id="WP_382210103.1">
    <property type="nucleotide sequence ID" value="NZ_JBHSZH010000005.1"/>
</dbReference>
<evidence type="ECO:0000313" key="4">
    <source>
        <dbReference type="Proteomes" id="UP001596407"/>
    </source>
</evidence>
<dbReference type="NCBIfam" id="NF038145">
    <property type="entry name" value="Hvo_1808_fam"/>
    <property type="match status" value="1"/>
</dbReference>
<feature type="compositionally biased region" description="Basic and acidic residues" evidence="1">
    <location>
        <begin position="657"/>
        <end position="666"/>
    </location>
</feature>
<dbReference type="InterPro" id="IPR011050">
    <property type="entry name" value="Pectin_lyase_fold/virulence"/>
</dbReference>
<keyword evidence="4" id="KW-1185">Reference proteome</keyword>
<name>A0ABD5WR28_9EURY</name>
<gene>
    <name evidence="3" type="ORF">ACFQJ6_17540</name>
</gene>
<dbReference type="EMBL" id="JBHSZH010000005">
    <property type="protein sequence ID" value="MFC7081632.1"/>
    <property type="molecule type" value="Genomic_DNA"/>
</dbReference>
<feature type="region of interest" description="Disordered" evidence="1">
    <location>
        <begin position="640"/>
        <end position="697"/>
    </location>
</feature>
<evidence type="ECO:0000259" key="2">
    <source>
        <dbReference type="Pfam" id="PF13229"/>
    </source>
</evidence>
<organism evidence="3 4">
    <name type="scientific">Halorussus caseinilyticus</name>
    <dbReference type="NCBI Taxonomy" id="3034025"/>
    <lineage>
        <taxon>Archaea</taxon>
        <taxon>Methanobacteriati</taxon>
        <taxon>Methanobacteriota</taxon>
        <taxon>Stenosarchaea group</taxon>
        <taxon>Halobacteria</taxon>
        <taxon>Halobacteriales</taxon>
        <taxon>Haladaptataceae</taxon>
        <taxon>Halorussus</taxon>
    </lineage>
</organism>
<feature type="compositionally biased region" description="Basic residues" evidence="1">
    <location>
        <begin position="127"/>
        <end position="142"/>
    </location>
</feature>
<dbReference type="InterPro" id="IPR012334">
    <property type="entry name" value="Pectin_lyas_fold"/>
</dbReference>